<dbReference type="PANTHER" id="PTHR23503:SF108">
    <property type="entry name" value="MAJOR FACILITATOR SUPERFAMILY (MFS) PROFILE DOMAIN-CONTAINING PROTEIN"/>
    <property type="match status" value="1"/>
</dbReference>
<feature type="transmembrane region" description="Helical" evidence="5">
    <location>
        <begin position="235"/>
        <end position="255"/>
    </location>
</feature>
<feature type="transmembrane region" description="Helical" evidence="5">
    <location>
        <begin position="169"/>
        <end position="192"/>
    </location>
</feature>
<dbReference type="InterPro" id="IPR036259">
    <property type="entry name" value="MFS_trans_sf"/>
</dbReference>
<evidence type="ECO:0000256" key="3">
    <source>
        <dbReference type="ARBA" id="ARBA00022989"/>
    </source>
</evidence>
<evidence type="ECO:0000256" key="5">
    <source>
        <dbReference type="SAM" id="Phobius"/>
    </source>
</evidence>
<feature type="transmembrane region" description="Helical" evidence="5">
    <location>
        <begin position="112"/>
        <end position="132"/>
    </location>
</feature>
<accession>A0AAN5CM91</accession>
<name>A0AAN5CM91_9BILA</name>
<dbReference type="GO" id="GO:0015149">
    <property type="term" value="F:hexose transmembrane transporter activity"/>
    <property type="evidence" value="ECO:0007669"/>
    <property type="project" value="TreeGrafter"/>
</dbReference>
<dbReference type="InterPro" id="IPR020846">
    <property type="entry name" value="MFS_dom"/>
</dbReference>
<sequence>RRRNFHSDTHKFDSKEIIRMTSSECTKVNRRPSSPFDDDVVKPLCVKGCCAPAGNKPKLIVLCSVLSFATNFPEGYSNSYPNTSHLTFRHEINQSYIERGDDDGLSKEEFTWYWSLMLNIWFVGFLGGTVLTPYFCDNLGRKRSLLISNCIALFGAILCFLGVTFRIPEIFFCSRIISSISSGISFGSLILFLQESTPTELRGVTSFLSESTFIMTMGVGIGFGMDSLFGKNLPLLTAISILPAIIGIVVAIPLHETPKFLLINRNDRKAALASLEYYRGITAENDSTLEDMMLETAGDDHNEVTIWQGVKEVFTQPHLRIAFFLGAASLQIVVGIWPIVYLSTDLLEDSFSTEISQFASLAFMMADFVASLLGLLIVERFDRRTLLIQLGIGNVISLCLYILSDLLIPVWDPIRWGQIVALILFGATYGITLGPIAYFITSELVSQRYRSIVQSMVLGFNTLMNFIISLITLPCYIMRVSPRPPSSRK</sequence>
<dbReference type="AlphaFoldDB" id="A0AAN5CM91"/>
<keyword evidence="8" id="KW-1185">Reference proteome</keyword>
<dbReference type="PANTHER" id="PTHR23503">
    <property type="entry name" value="SOLUTE CARRIER FAMILY 2"/>
    <property type="match status" value="1"/>
</dbReference>
<gene>
    <name evidence="7" type="ORF">PMAYCL1PPCAC_17223</name>
</gene>
<proteinExistence type="predicted"/>
<feature type="transmembrane region" description="Helical" evidence="5">
    <location>
        <begin position="144"/>
        <end position="163"/>
    </location>
</feature>
<dbReference type="PROSITE" id="PS50850">
    <property type="entry name" value="MFS"/>
    <property type="match status" value="1"/>
</dbReference>
<evidence type="ECO:0000313" key="7">
    <source>
        <dbReference type="EMBL" id="GMR47027.1"/>
    </source>
</evidence>
<feature type="transmembrane region" description="Helical" evidence="5">
    <location>
        <begin position="416"/>
        <end position="440"/>
    </location>
</feature>
<comment type="caution">
    <text evidence="7">The sequence shown here is derived from an EMBL/GenBank/DDBJ whole genome shotgun (WGS) entry which is preliminary data.</text>
</comment>
<organism evidence="7 8">
    <name type="scientific">Pristionchus mayeri</name>
    <dbReference type="NCBI Taxonomy" id="1317129"/>
    <lineage>
        <taxon>Eukaryota</taxon>
        <taxon>Metazoa</taxon>
        <taxon>Ecdysozoa</taxon>
        <taxon>Nematoda</taxon>
        <taxon>Chromadorea</taxon>
        <taxon>Rhabditida</taxon>
        <taxon>Rhabditina</taxon>
        <taxon>Diplogasteromorpha</taxon>
        <taxon>Diplogasteroidea</taxon>
        <taxon>Neodiplogasteridae</taxon>
        <taxon>Pristionchus</taxon>
    </lineage>
</organism>
<feature type="transmembrane region" description="Helical" evidence="5">
    <location>
        <begin position="321"/>
        <end position="343"/>
    </location>
</feature>
<feature type="transmembrane region" description="Helical" evidence="5">
    <location>
        <begin position="452"/>
        <end position="479"/>
    </location>
</feature>
<comment type="subcellular location">
    <subcellularLocation>
        <location evidence="1">Membrane</location>
        <topology evidence="1">Multi-pass membrane protein</topology>
    </subcellularLocation>
</comment>
<protein>
    <recommendedName>
        <fullName evidence="6">Major facilitator superfamily (MFS) profile domain-containing protein</fullName>
    </recommendedName>
</protein>
<evidence type="ECO:0000259" key="6">
    <source>
        <dbReference type="PROSITE" id="PS50850"/>
    </source>
</evidence>
<keyword evidence="3 5" id="KW-1133">Transmembrane helix</keyword>
<feature type="transmembrane region" description="Helical" evidence="5">
    <location>
        <begin position="385"/>
        <end position="404"/>
    </location>
</feature>
<feature type="transmembrane region" description="Helical" evidence="5">
    <location>
        <begin position="204"/>
        <end position="223"/>
    </location>
</feature>
<dbReference type="GO" id="GO:0016020">
    <property type="term" value="C:membrane"/>
    <property type="evidence" value="ECO:0007669"/>
    <property type="project" value="UniProtKB-SubCell"/>
</dbReference>
<keyword evidence="4 5" id="KW-0472">Membrane</keyword>
<feature type="transmembrane region" description="Helical" evidence="5">
    <location>
        <begin position="355"/>
        <end position="378"/>
    </location>
</feature>
<feature type="non-terminal residue" evidence="7">
    <location>
        <position position="489"/>
    </location>
</feature>
<keyword evidence="2 5" id="KW-0812">Transmembrane</keyword>
<evidence type="ECO:0000313" key="8">
    <source>
        <dbReference type="Proteomes" id="UP001328107"/>
    </source>
</evidence>
<dbReference type="Pfam" id="PF00083">
    <property type="entry name" value="Sugar_tr"/>
    <property type="match status" value="1"/>
</dbReference>
<evidence type="ECO:0000256" key="1">
    <source>
        <dbReference type="ARBA" id="ARBA00004141"/>
    </source>
</evidence>
<feature type="non-terminal residue" evidence="7">
    <location>
        <position position="1"/>
    </location>
</feature>
<dbReference type="InterPro" id="IPR045263">
    <property type="entry name" value="GLUT"/>
</dbReference>
<dbReference type="InterPro" id="IPR005828">
    <property type="entry name" value="MFS_sugar_transport-like"/>
</dbReference>
<dbReference type="EMBL" id="BTRK01000004">
    <property type="protein sequence ID" value="GMR47027.1"/>
    <property type="molecule type" value="Genomic_DNA"/>
</dbReference>
<dbReference type="SUPFAM" id="SSF103473">
    <property type="entry name" value="MFS general substrate transporter"/>
    <property type="match status" value="1"/>
</dbReference>
<evidence type="ECO:0000256" key="4">
    <source>
        <dbReference type="ARBA" id="ARBA00023136"/>
    </source>
</evidence>
<feature type="domain" description="Major facilitator superfamily (MFS) profile" evidence="6">
    <location>
        <begin position="59"/>
        <end position="489"/>
    </location>
</feature>
<dbReference type="Gene3D" id="1.20.1250.20">
    <property type="entry name" value="MFS general substrate transporter like domains"/>
    <property type="match status" value="1"/>
</dbReference>
<dbReference type="Proteomes" id="UP001328107">
    <property type="component" value="Unassembled WGS sequence"/>
</dbReference>
<evidence type="ECO:0000256" key="2">
    <source>
        <dbReference type="ARBA" id="ARBA00022692"/>
    </source>
</evidence>
<reference evidence="8" key="1">
    <citation type="submission" date="2022-10" db="EMBL/GenBank/DDBJ databases">
        <title>Genome assembly of Pristionchus species.</title>
        <authorList>
            <person name="Yoshida K."/>
            <person name="Sommer R.J."/>
        </authorList>
    </citation>
    <scope>NUCLEOTIDE SEQUENCE [LARGE SCALE GENOMIC DNA]</scope>
    <source>
        <strain evidence="8">RS5460</strain>
    </source>
</reference>